<dbReference type="Proteomes" id="UP000754883">
    <property type="component" value="Unassembled WGS sequence"/>
</dbReference>
<organism evidence="2 3">
    <name type="scientific">Clonostachys byssicola</name>
    <dbReference type="NCBI Taxonomy" id="160290"/>
    <lineage>
        <taxon>Eukaryota</taxon>
        <taxon>Fungi</taxon>
        <taxon>Dikarya</taxon>
        <taxon>Ascomycota</taxon>
        <taxon>Pezizomycotina</taxon>
        <taxon>Sordariomycetes</taxon>
        <taxon>Hypocreomycetidae</taxon>
        <taxon>Hypocreales</taxon>
        <taxon>Bionectriaceae</taxon>
        <taxon>Clonostachys</taxon>
    </lineage>
</organism>
<feature type="region of interest" description="Disordered" evidence="1">
    <location>
        <begin position="1"/>
        <end position="56"/>
    </location>
</feature>
<proteinExistence type="predicted"/>
<evidence type="ECO:0000313" key="3">
    <source>
        <dbReference type="Proteomes" id="UP000754883"/>
    </source>
</evidence>
<dbReference type="EMBL" id="CABFNO020001523">
    <property type="protein sequence ID" value="CAG9993591.1"/>
    <property type="molecule type" value="Genomic_DNA"/>
</dbReference>
<reference evidence="2" key="1">
    <citation type="submission" date="2021-10" db="EMBL/GenBank/DDBJ databases">
        <authorList>
            <person name="Piombo E."/>
        </authorList>
    </citation>
    <scope>NUCLEOTIDE SEQUENCE</scope>
</reference>
<gene>
    <name evidence="2" type="ORF">CBYS24578_00004319</name>
</gene>
<name>A0A9N9UMM3_9HYPO</name>
<keyword evidence="3" id="KW-1185">Reference proteome</keyword>
<protein>
    <submittedName>
        <fullName evidence="2">Uncharacterized protein</fullName>
    </submittedName>
</protein>
<sequence length="112" mass="12261">MAVANGSAQLAGANHPIECSVHSPAQPSPAPLSRPSRHEIPFPSVSAPSPVPSSPLHTVRDIHITTIDDLDHAAWRRLCYISGMRFRSRFTFANAFLPPTDSEQRRQQPPTT</sequence>
<accession>A0A9N9UMM3</accession>
<evidence type="ECO:0000256" key="1">
    <source>
        <dbReference type="SAM" id="MobiDB-lite"/>
    </source>
</evidence>
<dbReference type="AlphaFoldDB" id="A0A9N9UMM3"/>
<comment type="caution">
    <text evidence="2">The sequence shown here is derived from an EMBL/GenBank/DDBJ whole genome shotgun (WGS) entry which is preliminary data.</text>
</comment>
<evidence type="ECO:0000313" key="2">
    <source>
        <dbReference type="EMBL" id="CAG9993591.1"/>
    </source>
</evidence>